<sequence>MPENVAEIIRDPITLSTWFMDDGNIIKRNGKTYGYYLNTQSFSKEENNSISQALNKVHGIENLLEKNHGRYRIRIMKKESRSKFQDIIGKYMLPAMRYKLG</sequence>
<proteinExistence type="predicted"/>
<evidence type="ECO:0000313" key="2">
    <source>
        <dbReference type="EMBL" id="OGN13326.1"/>
    </source>
</evidence>
<dbReference type="EMBL" id="MGJV01000044">
    <property type="protein sequence ID" value="OGN13326.1"/>
    <property type="molecule type" value="Genomic_DNA"/>
</dbReference>
<name>A0A1F8FLI2_9BACT</name>
<gene>
    <name evidence="2" type="ORF">A3J47_03675</name>
</gene>
<dbReference type="Pfam" id="PF03161">
    <property type="entry name" value="LAGLIDADG_2"/>
    <property type="match status" value="1"/>
</dbReference>
<dbReference type="InterPro" id="IPR027434">
    <property type="entry name" value="Homing_endonucl"/>
</dbReference>
<reference evidence="2 3" key="1">
    <citation type="journal article" date="2016" name="Nat. Commun.">
        <title>Thousands of microbial genomes shed light on interconnected biogeochemical processes in an aquifer system.</title>
        <authorList>
            <person name="Anantharaman K."/>
            <person name="Brown C.T."/>
            <person name="Hug L.A."/>
            <person name="Sharon I."/>
            <person name="Castelle C.J."/>
            <person name="Probst A.J."/>
            <person name="Thomas B.C."/>
            <person name="Singh A."/>
            <person name="Wilkins M.J."/>
            <person name="Karaoz U."/>
            <person name="Brodie E.L."/>
            <person name="Williams K.H."/>
            <person name="Hubbard S.S."/>
            <person name="Banfield J.F."/>
        </authorList>
    </citation>
    <scope>NUCLEOTIDE SEQUENCE [LARGE SCALE GENOMIC DNA]</scope>
</reference>
<comment type="caution">
    <text evidence="2">The sequence shown here is derived from an EMBL/GenBank/DDBJ whole genome shotgun (WGS) entry which is preliminary data.</text>
</comment>
<evidence type="ECO:0000259" key="1">
    <source>
        <dbReference type="Pfam" id="PF03161"/>
    </source>
</evidence>
<feature type="domain" description="Homing endonuclease LAGLIDADG" evidence="1">
    <location>
        <begin position="2"/>
        <end position="80"/>
    </location>
</feature>
<accession>A0A1F8FLI2</accession>
<organism evidence="2 3">
    <name type="scientific">Candidatus Yanofskybacteria bacterium RIFCSPHIGHO2_02_FULL_43_22</name>
    <dbReference type="NCBI Taxonomy" id="1802681"/>
    <lineage>
        <taxon>Bacteria</taxon>
        <taxon>Candidatus Yanofskyibacteriota</taxon>
    </lineage>
</organism>
<dbReference type="SUPFAM" id="SSF55608">
    <property type="entry name" value="Homing endonucleases"/>
    <property type="match status" value="1"/>
</dbReference>
<dbReference type="InterPro" id="IPR004860">
    <property type="entry name" value="LAGLIDADG_dom"/>
</dbReference>
<dbReference type="Gene3D" id="3.10.28.10">
    <property type="entry name" value="Homing endonucleases"/>
    <property type="match status" value="1"/>
</dbReference>
<dbReference type="GO" id="GO:0004519">
    <property type="term" value="F:endonuclease activity"/>
    <property type="evidence" value="ECO:0007669"/>
    <property type="project" value="InterPro"/>
</dbReference>
<dbReference type="AlphaFoldDB" id="A0A1F8FLI2"/>
<evidence type="ECO:0000313" key="3">
    <source>
        <dbReference type="Proteomes" id="UP000176581"/>
    </source>
</evidence>
<protein>
    <recommendedName>
        <fullName evidence="1">Homing endonuclease LAGLIDADG domain-containing protein</fullName>
    </recommendedName>
</protein>
<dbReference type="Proteomes" id="UP000176581">
    <property type="component" value="Unassembled WGS sequence"/>
</dbReference>